<dbReference type="EnsemblPlants" id="EMT29687">
    <property type="protein sequence ID" value="EMT29687"/>
    <property type="gene ID" value="F775_15641"/>
</dbReference>
<dbReference type="PANTHER" id="PTHR47993">
    <property type="entry name" value="OS09G0372900 PROTEIN-RELATED"/>
    <property type="match status" value="1"/>
</dbReference>
<sequence length="187" mass="20753">MRSPPGRSSSAFLRIRAVCHAWRRATSTNDFLLAHHDRQPNLPLLCNKHYIRSFGDDIKSFDIIPCDHRAAAKLQSVARLDGASNISLEACCDGLLVFLTWDQRSDTATTSICNPTTHQCAPLHQLDGFGLFGMYPHTPTGVTAELKKLNKQMKKLIELQKQGNLIGLMAVCVIALAFVYVMIISCK</sequence>
<dbReference type="InterPro" id="IPR050233">
    <property type="entry name" value="A_thaliana_F-box"/>
</dbReference>
<evidence type="ECO:0008006" key="2">
    <source>
        <dbReference type="Google" id="ProtNLM"/>
    </source>
</evidence>
<proteinExistence type="predicted"/>
<organism evidence="1">
    <name type="scientific">Aegilops tauschii</name>
    <name type="common">Tausch's goatgrass</name>
    <name type="synonym">Aegilops squarrosa</name>
    <dbReference type="NCBI Taxonomy" id="37682"/>
    <lineage>
        <taxon>Eukaryota</taxon>
        <taxon>Viridiplantae</taxon>
        <taxon>Streptophyta</taxon>
        <taxon>Embryophyta</taxon>
        <taxon>Tracheophyta</taxon>
        <taxon>Spermatophyta</taxon>
        <taxon>Magnoliopsida</taxon>
        <taxon>Liliopsida</taxon>
        <taxon>Poales</taxon>
        <taxon>Poaceae</taxon>
        <taxon>BOP clade</taxon>
        <taxon>Pooideae</taxon>
        <taxon>Triticodae</taxon>
        <taxon>Triticeae</taxon>
        <taxon>Triticinae</taxon>
        <taxon>Aegilops</taxon>
    </lineage>
</organism>
<dbReference type="AlphaFoldDB" id="M8CQ66"/>
<name>M8CQ66_AEGTA</name>
<reference evidence="1" key="1">
    <citation type="submission" date="2015-06" db="UniProtKB">
        <authorList>
            <consortium name="EnsemblPlants"/>
        </authorList>
    </citation>
    <scope>IDENTIFICATION</scope>
</reference>
<dbReference type="PANTHER" id="PTHR47993:SF382">
    <property type="entry name" value="OS04G0193300 PROTEIN"/>
    <property type="match status" value="1"/>
</dbReference>
<protein>
    <recommendedName>
        <fullName evidence="2">F-box domain-containing protein</fullName>
    </recommendedName>
</protein>
<accession>M8CQ66</accession>
<evidence type="ECO:0000313" key="1">
    <source>
        <dbReference type="EnsemblPlants" id="EMT29687"/>
    </source>
</evidence>